<reference evidence="2" key="1">
    <citation type="submission" date="2023-01" db="EMBL/GenBank/DDBJ databases">
        <title>Whole genome sequence of Paucibacter sp. S2-9 isolated from pond sediment.</title>
        <authorList>
            <person name="Jung J.Y."/>
        </authorList>
    </citation>
    <scope>NUCLEOTIDE SEQUENCE</scope>
    <source>
        <strain evidence="2">S2-9</strain>
    </source>
</reference>
<gene>
    <name evidence="2" type="ORF">PFX98_07890</name>
</gene>
<evidence type="ECO:0000313" key="2">
    <source>
        <dbReference type="EMBL" id="WIT13524.1"/>
    </source>
</evidence>
<sequence>MSTSSALVDLIKAELKQAGISYAALAVELKLSESSVKRMFAAGGEMPLSRVDEVCRVLKTDFAELAARLAQRQPQRRELTLAQERAVVADAKLLLTAICCLSQWSAEQILASYRVSEAELTRYLAQLDRLGIIELKPLNRYKLQVAKTFRWRPQGPVMQFFREQVMGDFFSGGFDGEAELLMLVHGQLGHGAARELKERLQRVAEDFARQHLLDQRLPEAEKRAYSLVMGMRAWLFEHFRHLQRAPTRTATAASAPPRSPARRS</sequence>
<evidence type="ECO:0000313" key="3">
    <source>
        <dbReference type="Proteomes" id="UP001177769"/>
    </source>
</evidence>
<dbReference type="AlphaFoldDB" id="A0AA95NFX8"/>
<dbReference type="InterPro" id="IPR001387">
    <property type="entry name" value="Cro/C1-type_HTH"/>
</dbReference>
<keyword evidence="3" id="KW-1185">Reference proteome</keyword>
<dbReference type="CDD" id="cd00093">
    <property type="entry name" value="HTH_XRE"/>
    <property type="match status" value="1"/>
</dbReference>
<dbReference type="KEGG" id="pais:PFX98_07890"/>
<evidence type="ECO:0000259" key="1">
    <source>
        <dbReference type="SMART" id="SM00530"/>
    </source>
</evidence>
<organism evidence="2 3">
    <name type="scientific">Paucibacter sediminis</name>
    <dbReference type="NCBI Taxonomy" id="3019553"/>
    <lineage>
        <taxon>Bacteria</taxon>
        <taxon>Pseudomonadati</taxon>
        <taxon>Pseudomonadota</taxon>
        <taxon>Betaproteobacteria</taxon>
        <taxon>Burkholderiales</taxon>
        <taxon>Sphaerotilaceae</taxon>
        <taxon>Roseateles</taxon>
    </lineage>
</organism>
<dbReference type="Pfam" id="PF13443">
    <property type="entry name" value="HTH_26"/>
    <property type="match status" value="1"/>
</dbReference>
<dbReference type="Proteomes" id="UP001177769">
    <property type="component" value="Chromosome"/>
</dbReference>
<proteinExistence type="predicted"/>
<feature type="domain" description="HTH cro/C1-type" evidence="1">
    <location>
        <begin position="10"/>
        <end position="65"/>
    </location>
</feature>
<name>A0AA95NFX8_9BURK</name>
<protein>
    <submittedName>
        <fullName evidence="2">Helix-turn-helix transcriptional regulator</fullName>
    </submittedName>
</protein>
<dbReference type="SMART" id="SM00530">
    <property type="entry name" value="HTH_XRE"/>
    <property type="match status" value="1"/>
</dbReference>
<dbReference type="RefSeq" id="WP_285234639.1">
    <property type="nucleotide sequence ID" value="NZ_CP116346.1"/>
</dbReference>
<dbReference type="EMBL" id="CP116346">
    <property type="protein sequence ID" value="WIT13524.1"/>
    <property type="molecule type" value="Genomic_DNA"/>
</dbReference>
<accession>A0AA95NFX8</accession>